<dbReference type="PANTHER" id="PTHR30346:SF0">
    <property type="entry name" value="HCA OPERON TRANSCRIPTIONAL ACTIVATOR HCAR"/>
    <property type="match status" value="1"/>
</dbReference>
<dbReference type="InterPro" id="IPR000847">
    <property type="entry name" value="LysR_HTH_N"/>
</dbReference>
<dbReference type="PANTHER" id="PTHR30346">
    <property type="entry name" value="TRANSCRIPTIONAL DUAL REGULATOR HCAR-RELATED"/>
    <property type="match status" value="1"/>
</dbReference>
<dbReference type="Pfam" id="PF03466">
    <property type="entry name" value="LysR_substrate"/>
    <property type="match status" value="1"/>
</dbReference>
<dbReference type="Proteomes" id="UP001432062">
    <property type="component" value="Chromosome"/>
</dbReference>
<dbReference type="Gene3D" id="1.10.10.10">
    <property type="entry name" value="Winged helix-like DNA-binding domain superfamily/Winged helix DNA-binding domain"/>
    <property type="match status" value="1"/>
</dbReference>
<keyword evidence="2" id="KW-0805">Transcription regulation</keyword>
<proteinExistence type="inferred from homology"/>
<reference evidence="7" key="1">
    <citation type="submission" date="2022-10" db="EMBL/GenBank/DDBJ databases">
        <title>The complete genomes of actinobacterial strains from the NBC collection.</title>
        <authorList>
            <person name="Joergensen T.S."/>
            <person name="Alvarez Arevalo M."/>
            <person name="Sterndorff E.B."/>
            <person name="Faurdal D."/>
            <person name="Vuksanovic O."/>
            <person name="Mourched A.-S."/>
            <person name="Charusanti P."/>
            <person name="Shaw S."/>
            <person name="Blin K."/>
            <person name="Weber T."/>
        </authorList>
    </citation>
    <scope>NUCLEOTIDE SEQUENCE</scope>
    <source>
        <strain evidence="7">NBC_01482</strain>
    </source>
</reference>
<dbReference type="Pfam" id="PF00126">
    <property type="entry name" value="HTH_1"/>
    <property type="match status" value="1"/>
</dbReference>
<dbReference type="InterPro" id="IPR005119">
    <property type="entry name" value="LysR_subst-bd"/>
</dbReference>
<evidence type="ECO:0000256" key="5">
    <source>
        <dbReference type="ARBA" id="ARBA00023163"/>
    </source>
</evidence>
<organism evidence="7 8">
    <name type="scientific">Nocardia vinacea</name>
    <dbReference type="NCBI Taxonomy" id="96468"/>
    <lineage>
        <taxon>Bacteria</taxon>
        <taxon>Bacillati</taxon>
        <taxon>Actinomycetota</taxon>
        <taxon>Actinomycetes</taxon>
        <taxon>Mycobacteriales</taxon>
        <taxon>Nocardiaceae</taxon>
        <taxon>Nocardia</taxon>
    </lineage>
</organism>
<feature type="domain" description="HTH lysR-type" evidence="6">
    <location>
        <begin position="2"/>
        <end position="59"/>
    </location>
</feature>
<dbReference type="InterPro" id="IPR036390">
    <property type="entry name" value="WH_DNA-bd_sf"/>
</dbReference>
<evidence type="ECO:0000256" key="2">
    <source>
        <dbReference type="ARBA" id="ARBA00023015"/>
    </source>
</evidence>
<dbReference type="Gene3D" id="3.40.190.10">
    <property type="entry name" value="Periplasmic binding protein-like II"/>
    <property type="match status" value="2"/>
</dbReference>
<dbReference type="SUPFAM" id="SSF53850">
    <property type="entry name" value="Periplasmic binding protein-like II"/>
    <property type="match status" value="1"/>
</dbReference>
<evidence type="ECO:0000256" key="1">
    <source>
        <dbReference type="ARBA" id="ARBA00009437"/>
    </source>
</evidence>
<keyword evidence="3" id="KW-0238">DNA-binding</keyword>
<protein>
    <submittedName>
        <fullName evidence="7">LysR family transcriptional regulator</fullName>
    </submittedName>
</protein>
<dbReference type="PRINTS" id="PR00039">
    <property type="entry name" value="HTHLYSR"/>
</dbReference>
<sequence>MLSLEQVRGFVTVAEEGNFRRAAERLRMTQPPLSRQIQKLERDIGVELFDRTQRQVQLTPAGEVFLTEARRLLALAGAAPGTARLVAAGGAGTVRIGFTAASGFGFLGRFLNHIEAGLDRVEIVLREMVSSDQFENLRSGSLDLALARPPFDRTEFDSRLVHSEGLMLAVPEQHKLAGDDPIAIEELGGETLLVYAPGPARYFADLVSGILAAVPYTATHELTQVHTMLALVAAGRGLALVPETSTHLHPDGVRFRPLIGVEDPVVLHAVWRRDCANPALHRVIELLDSLPPAP</sequence>
<evidence type="ECO:0000256" key="4">
    <source>
        <dbReference type="ARBA" id="ARBA00023159"/>
    </source>
</evidence>
<evidence type="ECO:0000313" key="7">
    <source>
        <dbReference type="EMBL" id="WUV51331.1"/>
    </source>
</evidence>
<evidence type="ECO:0000313" key="8">
    <source>
        <dbReference type="Proteomes" id="UP001432062"/>
    </source>
</evidence>
<keyword evidence="8" id="KW-1185">Reference proteome</keyword>
<gene>
    <name evidence="7" type="ORF">OG563_36160</name>
</gene>
<dbReference type="SUPFAM" id="SSF46785">
    <property type="entry name" value="Winged helix' DNA-binding domain"/>
    <property type="match status" value="1"/>
</dbReference>
<keyword evidence="5" id="KW-0804">Transcription</keyword>
<dbReference type="PROSITE" id="PS50931">
    <property type="entry name" value="HTH_LYSR"/>
    <property type="match status" value="1"/>
</dbReference>
<accession>A0ABZ1Z7R0</accession>
<evidence type="ECO:0000259" key="6">
    <source>
        <dbReference type="PROSITE" id="PS50931"/>
    </source>
</evidence>
<dbReference type="InterPro" id="IPR036388">
    <property type="entry name" value="WH-like_DNA-bd_sf"/>
</dbReference>
<name>A0ABZ1Z7R0_9NOCA</name>
<keyword evidence="4" id="KW-0010">Activator</keyword>
<comment type="similarity">
    <text evidence="1">Belongs to the LysR transcriptional regulatory family.</text>
</comment>
<dbReference type="EMBL" id="CP109441">
    <property type="protein sequence ID" value="WUV51331.1"/>
    <property type="molecule type" value="Genomic_DNA"/>
</dbReference>
<evidence type="ECO:0000256" key="3">
    <source>
        <dbReference type="ARBA" id="ARBA00023125"/>
    </source>
</evidence>